<dbReference type="EC" id="5.4.99.25" evidence="1"/>
<dbReference type="GeneID" id="113076711"/>
<dbReference type="PANTHER" id="PTHR21568">
    <property type="entry name" value="TRNA PSEUDOURIDINE SYNTHASE PUS10"/>
    <property type="match status" value="1"/>
</dbReference>
<keyword evidence="7" id="KW-1185">Reference proteome</keyword>
<evidence type="ECO:0000259" key="5">
    <source>
        <dbReference type="Pfam" id="PF21237"/>
    </source>
</evidence>
<dbReference type="GO" id="GO:0160148">
    <property type="term" value="F:tRNA pseudouridine(55) synthase activity"/>
    <property type="evidence" value="ECO:0007669"/>
    <property type="project" value="UniProtKB-EC"/>
</dbReference>
<name>A0A6P6N7J6_CARAU</name>
<feature type="region of interest" description="Disordered" evidence="4">
    <location>
        <begin position="65"/>
        <end position="96"/>
    </location>
</feature>
<dbReference type="Gene3D" id="3.30.70.2510">
    <property type="match status" value="1"/>
</dbReference>
<dbReference type="Pfam" id="PF21238">
    <property type="entry name" value="Pus10_C"/>
    <property type="match status" value="1"/>
</dbReference>
<evidence type="ECO:0000313" key="7">
    <source>
        <dbReference type="Proteomes" id="UP000515129"/>
    </source>
</evidence>
<gene>
    <name evidence="8" type="primary">LOC113076711</name>
</gene>
<evidence type="ECO:0000256" key="3">
    <source>
        <dbReference type="ARBA" id="ARBA00023235"/>
    </source>
</evidence>
<dbReference type="PANTHER" id="PTHR21568:SF0">
    <property type="entry name" value="TRNA PSEUDOURIDINE SYNTHASE PUS10"/>
    <property type="match status" value="1"/>
</dbReference>
<organism evidence="7 8">
    <name type="scientific">Carassius auratus</name>
    <name type="common">Goldfish</name>
    <dbReference type="NCBI Taxonomy" id="7957"/>
    <lineage>
        <taxon>Eukaryota</taxon>
        <taxon>Metazoa</taxon>
        <taxon>Chordata</taxon>
        <taxon>Craniata</taxon>
        <taxon>Vertebrata</taxon>
        <taxon>Euteleostomi</taxon>
        <taxon>Actinopterygii</taxon>
        <taxon>Neopterygii</taxon>
        <taxon>Teleostei</taxon>
        <taxon>Ostariophysi</taxon>
        <taxon>Cypriniformes</taxon>
        <taxon>Cyprinidae</taxon>
        <taxon>Cyprininae</taxon>
        <taxon>Carassius</taxon>
    </lineage>
</organism>
<dbReference type="Proteomes" id="UP000515129">
    <property type="component" value="Unplaced"/>
</dbReference>
<dbReference type="GO" id="GO:0031119">
    <property type="term" value="P:tRNA pseudouridine synthesis"/>
    <property type="evidence" value="ECO:0007669"/>
    <property type="project" value="TreeGrafter"/>
</dbReference>
<evidence type="ECO:0000259" key="6">
    <source>
        <dbReference type="Pfam" id="PF21238"/>
    </source>
</evidence>
<sequence>MPSVNAVSVMLSLKEKDRPIVRKLLCAGCCVRCVLRFCCVGTSSAYRRSSQDLHKELLAFISEENSPESHDASGEEKSSDAPPNKRMRTDEDSVTAAQTDSDICPVCLGVLQDFCDPTFAKQVSDAVKKQQYEFDSLVLTVSLPAQMSVREHSCWLHVKKEVREKSMCLGKEDVIQVKDAFKWAVQGKIGQELGAAVVANSPCEVSVGFIHPETQEDCHFLANACPDCFKPTKNKASIFTRMAVVKALEKISEEKFSRHYPCPPKKANTRCTALDTTCLHTSVFIAGRYNKFSRELPQTPWVIDGERRMDGSVEELIAAPLLSSFRADGFNFSSSGREDVDVRTLGNGRPFAVELLNPHRTKFSRTEIKHLQETINQSSDKIRVRDLQIVTRDATSRMKEGEEEKTKTYSALIWTEKAIDSPDLEFLANIKVI</sequence>
<dbReference type="InterPro" id="IPR048742">
    <property type="entry name" value="Pus10_N_euk"/>
</dbReference>
<reference evidence="8" key="1">
    <citation type="submission" date="2025-08" db="UniProtKB">
        <authorList>
            <consortium name="RefSeq"/>
        </authorList>
    </citation>
    <scope>IDENTIFICATION</scope>
    <source>
        <strain evidence="8">Wakin</strain>
        <tissue evidence="8">Muscle</tissue>
    </source>
</reference>
<evidence type="ECO:0000256" key="1">
    <source>
        <dbReference type="ARBA" id="ARBA00012787"/>
    </source>
</evidence>
<evidence type="ECO:0000256" key="2">
    <source>
        <dbReference type="ARBA" id="ARBA00022694"/>
    </source>
</evidence>
<dbReference type="Pfam" id="PF21237">
    <property type="entry name" value="Pus10_N_euk"/>
    <property type="match status" value="1"/>
</dbReference>
<feature type="domain" description="Pus10-like C-terminal" evidence="6">
    <location>
        <begin position="284"/>
        <end position="431"/>
    </location>
</feature>
<dbReference type="FunFam" id="1.10.10.2050:FF:000001">
    <property type="entry name" value="putative tRNA pseudouridine synthase Pus10"/>
    <property type="match status" value="1"/>
</dbReference>
<dbReference type="InterPro" id="IPR039894">
    <property type="entry name" value="Pus10-like"/>
</dbReference>
<proteinExistence type="predicted"/>
<dbReference type="RefSeq" id="XP_026105185.1">
    <property type="nucleotide sequence ID" value="XM_026249400.1"/>
</dbReference>
<keyword evidence="2" id="KW-0819">tRNA processing</keyword>
<accession>A0A6P6N7J6</accession>
<evidence type="ECO:0000256" key="4">
    <source>
        <dbReference type="SAM" id="MobiDB-lite"/>
    </source>
</evidence>
<dbReference type="AlphaFoldDB" id="A0A6P6N7J6"/>
<dbReference type="Gene3D" id="1.10.10.2050">
    <property type="match status" value="1"/>
</dbReference>
<keyword evidence="3" id="KW-0413">Isomerase</keyword>
<feature type="compositionally biased region" description="Basic and acidic residues" evidence="4">
    <location>
        <begin position="67"/>
        <end position="79"/>
    </location>
</feature>
<evidence type="ECO:0000313" key="8">
    <source>
        <dbReference type="RefSeq" id="XP_026105185.1"/>
    </source>
</evidence>
<dbReference type="InterPro" id="IPR048741">
    <property type="entry name" value="Pus10-like_C"/>
</dbReference>
<protein>
    <recommendedName>
        <fullName evidence="1">tRNA pseudouridine(55) synthase</fullName>
        <ecNumber evidence="1">5.4.99.25</ecNumber>
    </recommendedName>
</protein>
<feature type="domain" description="Pus10 N-terminal eukaryotes" evidence="5">
    <location>
        <begin position="104"/>
        <end position="278"/>
    </location>
</feature>
<dbReference type="FunFam" id="3.30.70.2510:FF:000001">
    <property type="entry name" value="tRNA pseudouridine synthase Pus10"/>
    <property type="match status" value="1"/>
</dbReference>